<protein>
    <submittedName>
        <fullName evidence="2">RidA family protein</fullName>
    </submittedName>
</protein>
<dbReference type="RefSeq" id="WP_344618720.1">
    <property type="nucleotide sequence ID" value="NZ_BAAARV010000088.1"/>
</dbReference>
<dbReference type="Gene3D" id="3.30.1330.40">
    <property type="entry name" value="RutC-like"/>
    <property type="match status" value="1"/>
</dbReference>
<name>A0ABN3HIR9_9ACTN</name>
<dbReference type="EMBL" id="BAAARV010000088">
    <property type="protein sequence ID" value="GAA2381385.1"/>
    <property type="molecule type" value="Genomic_DNA"/>
</dbReference>
<keyword evidence="3" id="KW-1185">Reference proteome</keyword>
<dbReference type="CDD" id="cd00448">
    <property type="entry name" value="YjgF_YER057c_UK114_family"/>
    <property type="match status" value="1"/>
</dbReference>
<dbReference type="PANTHER" id="PTHR11803">
    <property type="entry name" value="2-IMINOBUTANOATE/2-IMINOPROPANOATE DEAMINASE RIDA"/>
    <property type="match status" value="1"/>
</dbReference>
<accession>A0ABN3HIR9</accession>
<comment type="similarity">
    <text evidence="1">Belongs to the RutC family.</text>
</comment>
<dbReference type="Pfam" id="PF01042">
    <property type="entry name" value="Ribonuc_L-PSP"/>
    <property type="match status" value="1"/>
</dbReference>
<organism evidence="2 3">
    <name type="scientific">Dactylosporangium salmoneum</name>
    <dbReference type="NCBI Taxonomy" id="53361"/>
    <lineage>
        <taxon>Bacteria</taxon>
        <taxon>Bacillati</taxon>
        <taxon>Actinomycetota</taxon>
        <taxon>Actinomycetes</taxon>
        <taxon>Micromonosporales</taxon>
        <taxon>Micromonosporaceae</taxon>
        <taxon>Dactylosporangium</taxon>
    </lineage>
</organism>
<evidence type="ECO:0000256" key="1">
    <source>
        <dbReference type="ARBA" id="ARBA00010552"/>
    </source>
</evidence>
<dbReference type="PANTHER" id="PTHR11803:SF58">
    <property type="entry name" value="PROTEIN HMF1-RELATED"/>
    <property type="match status" value="1"/>
</dbReference>
<dbReference type="Proteomes" id="UP001501444">
    <property type="component" value="Unassembled WGS sequence"/>
</dbReference>
<sequence length="130" mass="13580">MSVVIDSPAGVTPPAGPYSHVARVDAGSTLLFLAGQIAIGDDGEIVGRGDMGAQARCIFEVVRGILAAHGCGLEDVIHIRTFVTDLGLLPAYGEVRRELFPGPPPASTTVEVSRLFREGALLEVEVTAAR</sequence>
<gene>
    <name evidence="2" type="ORF">GCM10010170_089130</name>
</gene>
<dbReference type="InterPro" id="IPR006175">
    <property type="entry name" value="YjgF/YER057c/UK114"/>
</dbReference>
<evidence type="ECO:0000313" key="2">
    <source>
        <dbReference type="EMBL" id="GAA2381385.1"/>
    </source>
</evidence>
<reference evidence="2 3" key="1">
    <citation type="journal article" date="2019" name="Int. J. Syst. Evol. Microbiol.">
        <title>The Global Catalogue of Microorganisms (GCM) 10K type strain sequencing project: providing services to taxonomists for standard genome sequencing and annotation.</title>
        <authorList>
            <consortium name="The Broad Institute Genomics Platform"/>
            <consortium name="The Broad Institute Genome Sequencing Center for Infectious Disease"/>
            <person name="Wu L."/>
            <person name="Ma J."/>
        </authorList>
    </citation>
    <scope>NUCLEOTIDE SEQUENCE [LARGE SCALE GENOMIC DNA]</scope>
    <source>
        <strain evidence="2 3">JCM 3272</strain>
    </source>
</reference>
<dbReference type="SUPFAM" id="SSF55298">
    <property type="entry name" value="YjgF-like"/>
    <property type="match status" value="1"/>
</dbReference>
<evidence type="ECO:0000313" key="3">
    <source>
        <dbReference type="Proteomes" id="UP001501444"/>
    </source>
</evidence>
<comment type="caution">
    <text evidence="2">The sequence shown here is derived from an EMBL/GenBank/DDBJ whole genome shotgun (WGS) entry which is preliminary data.</text>
</comment>
<proteinExistence type="inferred from homology"/>
<dbReference type="InterPro" id="IPR035959">
    <property type="entry name" value="RutC-like_sf"/>
</dbReference>